<feature type="transmembrane region" description="Helical" evidence="6">
    <location>
        <begin position="115"/>
        <end position="132"/>
    </location>
</feature>
<feature type="transmembrane region" description="Helical" evidence="6">
    <location>
        <begin position="170"/>
        <end position="192"/>
    </location>
</feature>
<comment type="subcellular location">
    <subcellularLocation>
        <location evidence="1">Cell membrane</location>
        <topology evidence="1">Multi-pass membrane protein</topology>
    </subcellularLocation>
</comment>
<dbReference type="InterPro" id="IPR020846">
    <property type="entry name" value="MFS_dom"/>
</dbReference>
<evidence type="ECO:0000256" key="6">
    <source>
        <dbReference type="SAM" id="Phobius"/>
    </source>
</evidence>
<dbReference type="Pfam" id="PF07690">
    <property type="entry name" value="MFS_1"/>
    <property type="match status" value="1"/>
</dbReference>
<feature type="transmembrane region" description="Helical" evidence="6">
    <location>
        <begin position="221"/>
        <end position="243"/>
    </location>
</feature>
<keyword evidence="3 6" id="KW-0812">Transmembrane</keyword>
<feature type="transmembrane region" description="Helical" evidence="6">
    <location>
        <begin position="263"/>
        <end position="280"/>
    </location>
</feature>
<organism evidence="8">
    <name type="scientific">Sheuella amnicola</name>
    <dbReference type="NCBI Taxonomy" id="2707330"/>
    <lineage>
        <taxon>Bacteria</taxon>
        <taxon>Pseudomonadati</taxon>
        <taxon>Pseudomonadota</taxon>
        <taxon>Betaproteobacteria</taxon>
        <taxon>Burkholderiales</taxon>
        <taxon>Alcaligenaceae</taxon>
        <taxon>Sheuella</taxon>
    </lineage>
</organism>
<feature type="transmembrane region" description="Helical" evidence="6">
    <location>
        <begin position="144"/>
        <end position="164"/>
    </location>
</feature>
<dbReference type="PANTHER" id="PTHR43124">
    <property type="entry name" value="PURINE EFFLUX PUMP PBUE"/>
    <property type="match status" value="1"/>
</dbReference>
<dbReference type="Gene3D" id="1.20.1250.20">
    <property type="entry name" value="MFS general substrate transporter like domains"/>
    <property type="match status" value="1"/>
</dbReference>
<feature type="transmembrane region" description="Helical" evidence="6">
    <location>
        <begin position="58"/>
        <end position="77"/>
    </location>
</feature>
<evidence type="ECO:0000256" key="1">
    <source>
        <dbReference type="ARBA" id="ARBA00004651"/>
    </source>
</evidence>
<keyword evidence="5 6" id="KW-0472">Membrane</keyword>
<feature type="transmembrane region" description="Helical" evidence="6">
    <location>
        <begin position="292"/>
        <end position="312"/>
    </location>
</feature>
<feature type="transmembrane region" description="Helical" evidence="6">
    <location>
        <begin position="20"/>
        <end position="46"/>
    </location>
</feature>
<sequence>MPNIASHSSNPISRANAVRIFVSFAAGYFLSYALRSVNAALAPLLASDLSLSAGELGWLSSAFFLSFAAMQLPLGIWLDRHGARRTESYLLIIAAIGALVVAAGQSLLMISIGRIMIGIGVSACLMAPYAYFRRSFASHKQAQLALWMLIAGTSGALFATQPALALAEWIGWRPFFVLSAGLLASVAAAIYFMTGDHDLHHNTPLTADQPTSLISLLRHPIMLRVIPTTIFFAGGFAAFQSLWAGPWMTEVLGMSPVEASEKLLFFNAALLVSYIAMSFISPRLEKRGIPLASQSVAAFFWFLICGIIMLVWRAYPSWIMWLVFTPGVPAVILMQTQTALAYPKNMAGRVLTTFNLVMFAGVFVIQWGVGLLTDMFKAFGMNSRNALTSAFLCLVICQCVSLFFYFWKKTPKTAATDQAMS</sequence>
<feature type="transmembrane region" description="Helical" evidence="6">
    <location>
        <begin position="318"/>
        <end position="334"/>
    </location>
</feature>
<evidence type="ECO:0000256" key="2">
    <source>
        <dbReference type="ARBA" id="ARBA00022475"/>
    </source>
</evidence>
<evidence type="ECO:0000259" key="7">
    <source>
        <dbReference type="PROSITE" id="PS50850"/>
    </source>
</evidence>
<gene>
    <name evidence="8" type="ORF">G3I67_14585</name>
</gene>
<evidence type="ECO:0000256" key="3">
    <source>
        <dbReference type="ARBA" id="ARBA00022692"/>
    </source>
</evidence>
<protein>
    <submittedName>
        <fullName evidence="8">MFS transporter</fullName>
    </submittedName>
</protein>
<dbReference type="GO" id="GO:0022857">
    <property type="term" value="F:transmembrane transporter activity"/>
    <property type="evidence" value="ECO:0007669"/>
    <property type="project" value="InterPro"/>
</dbReference>
<dbReference type="RefSeq" id="WP_163656278.1">
    <property type="nucleotide sequence ID" value="NZ_JAAGRN010000014.1"/>
</dbReference>
<dbReference type="PROSITE" id="PS50850">
    <property type="entry name" value="MFS"/>
    <property type="match status" value="1"/>
</dbReference>
<dbReference type="AlphaFoldDB" id="A0A6B2RB01"/>
<proteinExistence type="predicted"/>
<dbReference type="InterPro" id="IPR050189">
    <property type="entry name" value="MFS_Efflux_Transporters"/>
</dbReference>
<feature type="transmembrane region" description="Helical" evidence="6">
    <location>
        <begin position="346"/>
        <end position="367"/>
    </location>
</feature>
<dbReference type="SUPFAM" id="SSF103473">
    <property type="entry name" value="MFS general substrate transporter"/>
    <property type="match status" value="1"/>
</dbReference>
<evidence type="ECO:0000313" key="8">
    <source>
        <dbReference type="EMBL" id="NDY84455.1"/>
    </source>
</evidence>
<comment type="caution">
    <text evidence="8">The sequence shown here is derived from an EMBL/GenBank/DDBJ whole genome shotgun (WGS) entry which is preliminary data.</text>
</comment>
<feature type="domain" description="Major facilitator superfamily (MFS) profile" evidence="7">
    <location>
        <begin position="20"/>
        <end position="413"/>
    </location>
</feature>
<dbReference type="EMBL" id="JAAGRN010000014">
    <property type="protein sequence ID" value="NDY84455.1"/>
    <property type="molecule type" value="Genomic_DNA"/>
</dbReference>
<evidence type="ECO:0000256" key="5">
    <source>
        <dbReference type="ARBA" id="ARBA00023136"/>
    </source>
</evidence>
<keyword evidence="4 6" id="KW-1133">Transmembrane helix</keyword>
<evidence type="ECO:0000256" key="4">
    <source>
        <dbReference type="ARBA" id="ARBA00022989"/>
    </source>
</evidence>
<feature type="transmembrane region" description="Helical" evidence="6">
    <location>
        <begin position="387"/>
        <end position="407"/>
    </location>
</feature>
<dbReference type="GO" id="GO:0005886">
    <property type="term" value="C:plasma membrane"/>
    <property type="evidence" value="ECO:0007669"/>
    <property type="project" value="UniProtKB-SubCell"/>
</dbReference>
<keyword evidence="2" id="KW-1003">Cell membrane</keyword>
<feature type="transmembrane region" description="Helical" evidence="6">
    <location>
        <begin position="89"/>
        <end position="109"/>
    </location>
</feature>
<dbReference type="PANTHER" id="PTHR43124:SF3">
    <property type="entry name" value="CHLORAMPHENICOL EFFLUX PUMP RV0191"/>
    <property type="match status" value="1"/>
</dbReference>
<reference evidence="8" key="1">
    <citation type="submission" date="2020-02" db="EMBL/GenBank/DDBJ databases">
        <authorList>
            <person name="Chen W.-M."/>
        </authorList>
    </citation>
    <scope>NUCLEOTIDE SEQUENCE</scope>
    <source>
        <strain evidence="8">NBD-18</strain>
    </source>
</reference>
<dbReference type="InterPro" id="IPR036259">
    <property type="entry name" value="MFS_trans_sf"/>
</dbReference>
<name>A0A6B2RB01_9BURK</name>
<accession>A0A6B2RB01</accession>
<dbReference type="InterPro" id="IPR011701">
    <property type="entry name" value="MFS"/>
</dbReference>